<organism evidence="2 3">
    <name type="scientific">Nephila pilipes</name>
    <name type="common">Giant wood spider</name>
    <name type="synonym">Nephila maculata</name>
    <dbReference type="NCBI Taxonomy" id="299642"/>
    <lineage>
        <taxon>Eukaryota</taxon>
        <taxon>Metazoa</taxon>
        <taxon>Ecdysozoa</taxon>
        <taxon>Arthropoda</taxon>
        <taxon>Chelicerata</taxon>
        <taxon>Arachnida</taxon>
        <taxon>Araneae</taxon>
        <taxon>Araneomorphae</taxon>
        <taxon>Entelegynae</taxon>
        <taxon>Araneoidea</taxon>
        <taxon>Nephilidae</taxon>
        <taxon>Nephila</taxon>
    </lineage>
</organism>
<proteinExistence type="predicted"/>
<comment type="caution">
    <text evidence="2">The sequence shown here is derived from an EMBL/GenBank/DDBJ whole genome shotgun (WGS) entry which is preliminary data.</text>
</comment>
<evidence type="ECO:0000313" key="2">
    <source>
        <dbReference type="EMBL" id="GFT04551.1"/>
    </source>
</evidence>
<feature type="region of interest" description="Disordered" evidence="1">
    <location>
        <begin position="73"/>
        <end position="94"/>
    </location>
</feature>
<reference evidence="2" key="1">
    <citation type="submission" date="2020-08" db="EMBL/GenBank/DDBJ databases">
        <title>Multicomponent nature underlies the extraordinary mechanical properties of spider dragline silk.</title>
        <authorList>
            <person name="Kono N."/>
            <person name="Nakamura H."/>
            <person name="Mori M."/>
            <person name="Yoshida Y."/>
            <person name="Ohtoshi R."/>
            <person name="Malay A.D."/>
            <person name="Moran D.A.P."/>
            <person name="Tomita M."/>
            <person name="Numata K."/>
            <person name="Arakawa K."/>
        </authorList>
    </citation>
    <scope>NUCLEOTIDE SEQUENCE</scope>
</reference>
<dbReference type="AlphaFoldDB" id="A0A8X6NAU0"/>
<dbReference type="EMBL" id="BMAW01056158">
    <property type="protein sequence ID" value="GFT04551.1"/>
    <property type="molecule type" value="Genomic_DNA"/>
</dbReference>
<dbReference type="Proteomes" id="UP000887013">
    <property type="component" value="Unassembled WGS sequence"/>
</dbReference>
<evidence type="ECO:0000256" key="1">
    <source>
        <dbReference type="SAM" id="MobiDB-lite"/>
    </source>
</evidence>
<evidence type="ECO:0000313" key="3">
    <source>
        <dbReference type="Proteomes" id="UP000887013"/>
    </source>
</evidence>
<gene>
    <name evidence="2" type="ORF">NPIL_423191</name>
</gene>
<keyword evidence="3" id="KW-1185">Reference proteome</keyword>
<name>A0A8X6NAU0_NEPPI</name>
<protein>
    <submittedName>
        <fullName evidence="2">Uncharacterized protein</fullName>
    </submittedName>
</protein>
<accession>A0A8X6NAU0</accession>
<sequence length="94" mass="10951">MLKQRNTSKIYSTYDVLRMGGVIKLAILRKDKVSYIIQVMSTLNYFFRLLQRLCPLEVKSQWIENNPVEKQGKACETSLPPESKQLLQQDMGEK</sequence>